<evidence type="ECO:0000313" key="2">
    <source>
        <dbReference type="EMBL" id="KAK7040297.1"/>
    </source>
</evidence>
<sequence>MRPAKSGRNPRRVRVRQAEIVVPSNVVHTNEGDFGEQNDGVIVHSAAYSLSELEHPAGGTSLNLSDRVRTEYRNTGDFNATNINTDLVRDGAKVRRKAHGGERVVSTANKGDGNITNNRSVLPEDYNLKRHEQILKLQSMRQKQKGPKNVVSQSKDKSCEDDNQGYSTAPEDSDG</sequence>
<dbReference type="EMBL" id="JAYKXP010000037">
    <property type="protein sequence ID" value="KAK7040297.1"/>
    <property type="molecule type" value="Genomic_DNA"/>
</dbReference>
<dbReference type="AlphaFoldDB" id="A0AAW0CMG5"/>
<comment type="caution">
    <text evidence="2">The sequence shown here is derived from an EMBL/GenBank/DDBJ whole genome shotgun (WGS) entry which is preliminary data.</text>
</comment>
<organism evidence="2 3">
    <name type="scientific">Paramarasmius palmivorus</name>
    <dbReference type="NCBI Taxonomy" id="297713"/>
    <lineage>
        <taxon>Eukaryota</taxon>
        <taxon>Fungi</taxon>
        <taxon>Dikarya</taxon>
        <taxon>Basidiomycota</taxon>
        <taxon>Agaricomycotina</taxon>
        <taxon>Agaricomycetes</taxon>
        <taxon>Agaricomycetidae</taxon>
        <taxon>Agaricales</taxon>
        <taxon>Marasmiineae</taxon>
        <taxon>Marasmiaceae</taxon>
        <taxon>Paramarasmius</taxon>
    </lineage>
</organism>
<evidence type="ECO:0000313" key="3">
    <source>
        <dbReference type="Proteomes" id="UP001383192"/>
    </source>
</evidence>
<gene>
    <name evidence="2" type="ORF">VNI00_009765</name>
</gene>
<reference evidence="2 3" key="1">
    <citation type="submission" date="2024-01" db="EMBL/GenBank/DDBJ databases">
        <title>A draft genome for a cacao thread blight-causing isolate of Paramarasmius palmivorus.</title>
        <authorList>
            <person name="Baruah I.K."/>
            <person name="Bukari Y."/>
            <person name="Amoako-Attah I."/>
            <person name="Meinhardt L.W."/>
            <person name="Bailey B.A."/>
            <person name="Cohen S.P."/>
        </authorList>
    </citation>
    <scope>NUCLEOTIDE SEQUENCE [LARGE SCALE GENOMIC DNA]</scope>
    <source>
        <strain evidence="2 3">GH-12</strain>
    </source>
</reference>
<feature type="compositionally biased region" description="Polar residues" evidence="1">
    <location>
        <begin position="106"/>
        <end position="120"/>
    </location>
</feature>
<name>A0AAW0CMG5_9AGAR</name>
<evidence type="ECO:0000256" key="1">
    <source>
        <dbReference type="SAM" id="MobiDB-lite"/>
    </source>
</evidence>
<keyword evidence="3" id="KW-1185">Reference proteome</keyword>
<feature type="region of interest" description="Disordered" evidence="1">
    <location>
        <begin position="138"/>
        <end position="175"/>
    </location>
</feature>
<feature type="region of interest" description="Disordered" evidence="1">
    <location>
        <begin position="98"/>
        <end position="120"/>
    </location>
</feature>
<protein>
    <submittedName>
        <fullName evidence="2">Uncharacterized protein</fullName>
    </submittedName>
</protein>
<proteinExistence type="predicted"/>
<dbReference type="Proteomes" id="UP001383192">
    <property type="component" value="Unassembled WGS sequence"/>
</dbReference>
<accession>A0AAW0CMG5</accession>